<dbReference type="InterPro" id="IPR051396">
    <property type="entry name" value="Bact_Antivir_Def_Nuclease"/>
</dbReference>
<reference evidence="2 3" key="1">
    <citation type="submission" date="2024-03" db="EMBL/GenBank/DDBJ databases">
        <title>Novel species of the genus Variovorax.</title>
        <authorList>
            <person name="Liu Q."/>
            <person name="Xin Y.-H."/>
        </authorList>
    </citation>
    <scope>NUCLEOTIDE SEQUENCE [LARGE SCALE GENOMIC DNA]</scope>
    <source>
        <strain evidence="2 3">KACC 18900</strain>
    </source>
</reference>
<name>A0ABU8WTX8_9BURK</name>
<dbReference type="Gene3D" id="3.40.50.300">
    <property type="entry name" value="P-loop containing nucleotide triphosphate hydrolases"/>
    <property type="match status" value="1"/>
</dbReference>
<sequence length="431" mass="46791">MRTKPLPESGAETCKVWGSVNLREAVKAAHSKDLWVISSFSVENYRAFSRLQTIELRPLTLLFGWNSGGKSALLRFLPLLSESIAAHGPPIWLGGNVGRGASWSDLVCKVSESTRLRFGLVWDKSLALQATWDVAGDIQGKWQEVRDLKVQLGEAAFSCGSKKETEKDWLGLYPRNSEGAAPGAVLAALVLLLGRLRDEVQWLSGIRTKPLRVFSYGGGAMRHLSFNGGDAMDQLIAAHLQSPDHPLLAALQTFFGALGERLALDELSDGVWRVLLQPLGSPKVGVNICDTGEGYSQVLPILVALARASSNGPRIVCLEQPELHLHTRAQSELAKTLVRTAIAETKPRLLVETHSEVLLTSVQLAIANGEIPAEMVRVYWVESRNDGTSDVVPVDFTAEGKPTTTALVGAFREAADLGQELIGKQLAKLRP</sequence>
<dbReference type="Proteomes" id="UP001385892">
    <property type="component" value="Unassembled WGS sequence"/>
</dbReference>
<comment type="caution">
    <text evidence="2">The sequence shown here is derived from an EMBL/GenBank/DDBJ whole genome shotgun (WGS) entry which is preliminary data.</text>
</comment>
<dbReference type="SUPFAM" id="SSF52540">
    <property type="entry name" value="P-loop containing nucleoside triphosphate hydrolases"/>
    <property type="match status" value="1"/>
</dbReference>
<dbReference type="InterPro" id="IPR003959">
    <property type="entry name" value="ATPase_AAA_core"/>
</dbReference>
<evidence type="ECO:0000313" key="2">
    <source>
        <dbReference type="EMBL" id="MEJ8850193.1"/>
    </source>
</evidence>
<dbReference type="EMBL" id="JBBKZT010000013">
    <property type="protein sequence ID" value="MEJ8850193.1"/>
    <property type="molecule type" value="Genomic_DNA"/>
</dbReference>
<evidence type="ECO:0000313" key="3">
    <source>
        <dbReference type="Proteomes" id="UP001385892"/>
    </source>
</evidence>
<organism evidence="2 3">
    <name type="scientific">Variovorax rhizosphaerae</name>
    <dbReference type="NCBI Taxonomy" id="1836200"/>
    <lineage>
        <taxon>Bacteria</taxon>
        <taxon>Pseudomonadati</taxon>
        <taxon>Pseudomonadota</taxon>
        <taxon>Betaproteobacteria</taxon>
        <taxon>Burkholderiales</taxon>
        <taxon>Comamonadaceae</taxon>
        <taxon>Variovorax</taxon>
    </lineage>
</organism>
<keyword evidence="3" id="KW-1185">Reference proteome</keyword>
<accession>A0ABU8WTX8</accession>
<dbReference type="PANTHER" id="PTHR43581">
    <property type="entry name" value="ATP/GTP PHOSPHATASE"/>
    <property type="match status" value="1"/>
</dbReference>
<feature type="domain" description="ATPase AAA-type core" evidence="1">
    <location>
        <begin position="290"/>
        <end position="359"/>
    </location>
</feature>
<dbReference type="Pfam" id="PF13304">
    <property type="entry name" value="AAA_21"/>
    <property type="match status" value="1"/>
</dbReference>
<proteinExistence type="predicted"/>
<dbReference type="RefSeq" id="WP_340345438.1">
    <property type="nucleotide sequence ID" value="NZ_JBBKZT010000013.1"/>
</dbReference>
<gene>
    <name evidence="2" type="ORF">WKW82_26370</name>
</gene>
<evidence type="ECO:0000259" key="1">
    <source>
        <dbReference type="Pfam" id="PF13304"/>
    </source>
</evidence>
<dbReference type="PANTHER" id="PTHR43581:SF2">
    <property type="entry name" value="EXCINUCLEASE ATPASE SUBUNIT"/>
    <property type="match status" value="1"/>
</dbReference>
<protein>
    <submittedName>
        <fullName evidence="2">AAA family ATPase</fullName>
    </submittedName>
</protein>
<dbReference type="InterPro" id="IPR027417">
    <property type="entry name" value="P-loop_NTPase"/>
</dbReference>